<accession>A0A1C5AXX6</accession>
<keyword evidence="2" id="KW-1185">Reference proteome</keyword>
<proteinExistence type="predicted"/>
<name>A0A1C5AXX6_9ACTN</name>
<dbReference type="AlphaFoldDB" id="A0A1C5AXX6"/>
<dbReference type="RefSeq" id="WP_074479248.1">
    <property type="nucleotide sequence ID" value="NZ_FMCT01000026.1"/>
</dbReference>
<sequence>MTATYFRIQTADRNPSELLNPEHQTSGNWHDIESLARIGVSVCDSRESLAAYLAQSGIPYGSGEWVIVELRGDLSDDDPCDAEYGELLIHPTEIVSVSPMGDEFLDLIGAAYDLIGA</sequence>
<protein>
    <submittedName>
        <fullName evidence="1">Uncharacterized protein</fullName>
    </submittedName>
</protein>
<dbReference type="Proteomes" id="UP000183585">
    <property type="component" value="Unassembled WGS sequence"/>
</dbReference>
<reference evidence="2" key="1">
    <citation type="submission" date="2016-06" db="EMBL/GenBank/DDBJ databases">
        <authorList>
            <person name="Varghese N."/>
            <person name="Submissions Spin"/>
        </authorList>
    </citation>
    <scope>NUCLEOTIDE SEQUENCE [LARGE SCALE GENOMIC DNA]</scope>
    <source>
        <strain evidence="2">DSM 43168</strain>
    </source>
</reference>
<dbReference type="EMBL" id="FMCT01000026">
    <property type="protein sequence ID" value="SCF50079.1"/>
    <property type="molecule type" value="Genomic_DNA"/>
</dbReference>
<evidence type="ECO:0000313" key="2">
    <source>
        <dbReference type="Proteomes" id="UP000183585"/>
    </source>
</evidence>
<organism evidence="1 2">
    <name type="scientific">Micromonospora carbonacea</name>
    <dbReference type="NCBI Taxonomy" id="47853"/>
    <lineage>
        <taxon>Bacteria</taxon>
        <taxon>Bacillati</taxon>
        <taxon>Actinomycetota</taxon>
        <taxon>Actinomycetes</taxon>
        <taxon>Micromonosporales</taxon>
        <taxon>Micromonosporaceae</taxon>
        <taxon>Micromonospora</taxon>
    </lineage>
</organism>
<evidence type="ECO:0000313" key="1">
    <source>
        <dbReference type="EMBL" id="SCF50079.1"/>
    </source>
</evidence>
<gene>
    <name evidence="1" type="ORF">GA0070563_12636</name>
</gene>